<reference evidence="1" key="2">
    <citation type="journal article" date="2022" name="New Phytol.">
        <title>Evolutionary transition to the ectomycorrhizal habit in the genomes of a hyperdiverse lineage of mushroom-forming fungi.</title>
        <authorList>
            <person name="Looney B."/>
            <person name="Miyauchi S."/>
            <person name="Morin E."/>
            <person name="Drula E."/>
            <person name="Courty P.E."/>
            <person name="Kohler A."/>
            <person name="Kuo A."/>
            <person name="LaButti K."/>
            <person name="Pangilinan J."/>
            <person name="Lipzen A."/>
            <person name="Riley R."/>
            <person name="Andreopoulos W."/>
            <person name="He G."/>
            <person name="Johnson J."/>
            <person name="Nolan M."/>
            <person name="Tritt A."/>
            <person name="Barry K.W."/>
            <person name="Grigoriev I.V."/>
            <person name="Nagy L.G."/>
            <person name="Hibbett D."/>
            <person name="Henrissat B."/>
            <person name="Matheny P.B."/>
            <person name="Labbe J."/>
            <person name="Martin F.M."/>
        </authorList>
    </citation>
    <scope>NUCLEOTIDE SEQUENCE</scope>
    <source>
        <strain evidence="1">HHB10654</strain>
    </source>
</reference>
<evidence type="ECO:0000313" key="2">
    <source>
        <dbReference type="Proteomes" id="UP000814140"/>
    </source>
</evidence>
<sequence length="96" mass="10499">MLSDFWAAWGLMRMICCLARGWRRRTVSRSQDLTETRSETGRGIGASGKSDASGGVVEGDGGRGRHQGRDGCNFLFDLCGSTERKDTWGTPAGKWL</sequence>
<evidence type="ECO:0000313" key="1">
    <source>
        <dbReference type="EMBL" id="KAI0068383.1"/>
    </source>
</evidence>
<reference evidence="1" key="1">
    <citation type="submission" date="2021-03" db="EMBL/GenBank/DDBJ databases">
        <authorList>
            <consortium name="DOE Joint Genome Institute"/>
            <person name="Ahrendt S."/>
            <person name="Looney B.P."/>
            <person name="Miyauchi S."/>
            <person name="Morin E."/>
            <person name="Drula E."/>
            <person name="Courty P.E."/>
            <person name="Chicoki N."/>
            <person name="Fauchery L."/>
            <person name="Kohler A."/>
            <person name="Kuo A."/>
            <person name="Labutti K."/>
            <person name="Pangilinan J."/>
            <person name="Lipzen A."/>
            <person name="Riley R."/>
            <person name="Andreopoulos W."/>
            <person name="He G."/>
            <person name="Johnson J."/>
            <person name="Barry K.W."/>
            <person name="Grigoriev I.V."/>
            <person name="Nagy L."/>
            <person name="Hibbett D."/>
            <person name="Henrissat B."/>
            <person name="Matheny P.B."/>
            <person name="Labbe J."/>
            <person name="Martin F."/>
        </authorList>
    </citation>
    <scope>NUCLEOTIDE SEQUENCE</scope>
    <source>
        <strain evidence="1">HHB10654</strain>
    </source>
</reference>
<accession>A0ACB8TJ51</accession>
<keyword evidence="2" id="KW-1185">Reference proteome</keyword>
<dbReference type="EMBL" id="MU277188">
    <property type="protein sequence ID" value="KAI0068383.1"/>
    <property type="molecule type" value="Genomic_DNA"/>
</dbReference>
<dbReference type="Proteomes" id="UP000814140">
    <property type="component" value="Unassembled WGS sequence"/>
</dbReference>
<protein>
    <submittedName>
        <fullName evidence="1">Uncharacterized protein</fullName>
    </submittedName>
</protein>
<name>A0ACB8TJ51_9AGAM</name>
<proteinExistence type="predicted"/>
<comment type="caution">
    <text evidence="1">The sequence shown here is derived from an EMBL/GenBank/DDBJ whole genome shotgun (WGS) entry which is preliminary data.</text>
</comment>
<organism evidence="1 2">
    <name type="scientific">Artomyces pyxidatus</name>
    <dbReference type="NCBI Taxonomy" id="48021"/>
    <lineage>
        <taxon>Eukaryota</taxon>
        <taxon>Fungi</taxon>
        <taxon>Dikarya</taxon>
        <taxon>Basidiomycota</taxon>
        <taxon>Agaricomycotina</taxon>
        <taxon>Agaricomycetes</taxon>
        <taxon>Russulales</taxon>
        <taxon>Auriscalpiaceae</taxon>
        <taxon>Artomyces</taxon>
    </lineage>
</organism>
<gene>
    <name evidence="1" type="ORF">BV25DRAFT_1818796</name>
</gene>